<gene>
    <name evidence="3" type="ORF">BAE44_0003887</name>
</gene>
<dbReference type="OrthoDB" id="443318at2759"/>
<keyword evidence="4" id="KW-1185">Reference proteome</keyword>
<evidence type="ECO:0000256" key="2">
    <source>
        <dbReference type="RuleBase" id="RU361156"/>
    </source>
</evidence>
<dbReference type="InterPro" id="IPR018202">
    <property type="entry name" value="Ser_caboxypep_ser_AS"/>
</dbReference>
<name>A0A1E5WCN5_9POAL</name>
<organism evidence="3 4">
    <name type="scientific">Dichanthelium oligosanthes</name>
    <dbReference type="NCBI Taxonomy" id="888268"/>
    <lineage>
        <taxon>Eukaryota</taxon>
        <taxon>Viridiplantae</taxon>
        <taxon>Streptophyta</taxon>
        <taxon>Embryophyta</taxon>
        <taxon>Tracheophyta</taxon>
        <taxon>Spermatophyta</taxon>
        <taxon>Magnoliopsida</taxon>
        <taxon>Liliopsida</taxon>
        <taxon>Poales</taxon>
        <taxon>Poaceae</taxon>
        <taxon>PACMAD clade</taxon>
        <taxon>Panicoideae</taxon>
        <taxon>Panicodae</taxon>
        <taxon>Paniceae</taxon>
        <taxon>Dichantheliinae</taxon>
        <taxon>Dichanthelium</taxon>
    </lineage>
</organism>
<protein>
    <recommendedName>
        <fullName evidence="2">Carboxypeptidase</fullName>
        <ecNumber evidence="2">3.4.16.-</ecNumber>
    </recommendedName>
</protein>
<feature type="signal peptide" evidence="2">
    <location>
        <begin position="1"/>
        <end position="25"/>
    </location>
</feature>
<dbReference type="PROSITE" id="PS00131">
    <property type="entry name" value="CARBOXYPEPT_SER_SER"/>
    <property type="match status" value="1"/>
</dbReference>
<dbReference type="GO" id="GO:0006508">
    <property type="term" value="P:proteolysis"/>
    <property type="evidence" value="ECO:0007669"/>
    <property type="project" value="UniProtKB-KW"/>
</dbReference>
<dbReference type="EMBL" id="LWDX02013264">
    <property type="protein sequence ID" value="OEL35094.1"/>
    <property type="molecule type" value="Genomic_DNA"/>
</dbReference>
<keyword evidence="2" id="KW-0732">Signal</keyword>
<dbReference type="Gene3D" id="3.40.50.1820">
    <property type="entry name" value="alpha/beta hydrolase"/>
    <property type="match status" value="1"/>
</dbReference>
<evidence type="ECO:0000313" key="4">
    <source>
        <dbReference type="Proteomes" id="UP000095767"/>
    </source>
</evidence>
<dbReference type="Pfam" id="PF00450">
    <property type="entry name" value="Peptidase_S10"/>
    <property type="match status" value="1"/>
</dbReference>
<dbReference type="PANTHER" id="PTHR11802:SF498">
    <property type="entry name" value="OS03G0393066 PROTEIN"/>
    <property type="match status" value="1"/>
</dbReference>
<keyword evidence="2 3" id="KW-0121">Carboxypeptidase</keyword>
<feature type="chain" id="PRO_5009028349" description="Carboxypeptidase" evidence="2">
    <location>
        <begin position="26"/>
        <end position="497"/>
    </location>
</feature>
<comment type="caution">
    <text evidence="3">The sequence shown here is derived from an EMBL/GenBank/DDBJ whole genome shotgun (WGS) entry which is preliminary data.</text>
</comment>
<dbReference type="SUPFAM" id="SSF53474">
    <property type="entry name" value="alpha/beta-Hydrolases"/>
    <property type="match status" value="1"/>
</dbReference>
<dbReference type="PANTHER" id="PTHR11802">
    <property type="entry name" value="SERINE PROTEASE FAMILY S10 SERINE CARBOXYPEPTIDASE"/>
    <property type="match status" value="1"/>
</dbReference>
<evidence type="ECO:0000256" key="1">
    <source>
        <dbReference type="ARBA" id="ARBA00009431"/>
    </source>
</evidence>
<keyword evidence="2" id="KW-0645">Protease</keyword>
<reference evidence="3 4" key="1">
    <citation type="submission" date="2016-09" db="EMBL/GenBank/DDBJ databases">
        <title>The draft genome of Dichanthelium oligosanthes: A C3 panicoid grass species.</title>
        <authorList>
            <person name="Studer A.J."/>
            <person name="Schnable J.C."/>
            <person name="Brutnell T.P."/>
        </authorList>
    </citation>
    <scope>NUCLEOTIDE SEQUENCE [LARGE SCALE GENOMIC DNA]</scope>
    <source>
        <strain evidence="4">cv. Kellogg 1175</strain>
        <tissue evidence="3">Leaf</tissue>
    </source>
</reference>
<keyword evidence="2" id="KW-0378">Hydrolase</keyword>
<accession>A0A1E5WCN5</accession>
<dbReference type="AlphaFoldDB" id="A0A1E5WCN5"/>
<dbReference type="EC" id="3.4.16.-" evidence="2"/>
<dbReference type="Proteomes" id="UP000095767">
    <property type="component" value="Unassembled WGS sequence"/>
</dbReference>
<sequence length="497" mass="54532">MAPRPFVALLLLFCAAAAAFSLAEAAGTPDGSEEWGYVQVRPKAHMFWWLYHSPQRVDNGSTPWPTVLWLQGGPGASGVGYGNFMEIGPLDDELKPRATTWLAKADLLFVDNPVGTGFSYVEGGDKSLMARTDAEAARDLVTLLCALYRDSPGLPASPLYIVAESYGGKFAVTTALKALKAIDQGRLRANLAGVALGDSWISPLDFVMSWGPLLYQVSRVDENGLHQCNSVASKIKDQVQKKQFTDAEASWSELENVVLANSNSIDFYNFLKDDASEDATTTTATMVSTMTQRQRSTLSSFRSRNGGYSSYLQSLAAVREGGFDGLMNTVIKKKLGIIPKDLSYVIIVELCHLSSFAFLRSLPLFVEMKTRWGEQSGDVFDALAGDFMKPRIQEVDQLLKLGVNVTIYNGQLDLICATKGTLDWVQKLKWDGLESFMNSPRTPIYCSKEGQSGTQAFVKSYKNLKFYWILGAGHMVPIDNPCPALKMVADITRSPAK</sequence>
<dbReference type="InterPro" id="IPR029058">
    <property type="entry name" value="AB_hydrolase_fold"/>
</dbReference>
<comment type="similarity">
    <text evidence="1 2">Belongs to the peptidase S10 family.</text>
</comment>
<dbReference type="GO" id="GO:0004185">
    <property type="term" value="F:serine-type carboxypeptidase activity"/>
    <property type="evidence" value="ECO:0007669"/>
    <property type="project" value="UniProtKB-UniRule"/>
</dbReference>
<proteinExistence type="inferred from homology"/>
<dbReference type="PRINTS" id="PR00724">
    <property type="entry name" value="CRBOXYPTASEC"/>
</dbReference>
<evidence type="ECO:0000313" key="3">
    <source>
        <dbReference type="EMBL" id="OEL35094.1"/>
    </source>
</evidence>
<dbReference type="InterPro" id="IPR001563">
    <property type="entry name" value="Peptidase_S10"/>
</dbReference>